<dbReference type="PANTHER" id="PTHR43163:SF6">
    <property type="entry name" value="DIPEPTIDE TRANSPORT SYSTEM PERMEASE PROTEIN DPPB-RELATED"/>
    <property type="match status" value="1"/>
</dbReference>
<feature type="domain" description="ABC transmembrane type-1" evidence="8">
    <location>
        <begin position="96"/>
        <end position="298"/>
    </location>
</feature>
<dbReference type="SUPFAM" id="SSF161098">
    <property type="entry name" value="MetI-like"/>
    <property type="match status" value="1"/>
</dbReference>
<dbReference type="RefSeq" id="WP_268243550.1">
    <property type="nucleotide sequence ID" value="NZ_BMRJ01000001.1"/>
</dbReference>
<dbReference type="Pfam" id="PF00528">
    <property type="entry name" value="BPD_transp_1"/>
    <property type="match status" value="1"/>
</dbReference>
<sequence>MLATLRRVAGMALTLVVASFIIFAAMYAAPGDPVTFLIGNPENLTPERIAAVRAEYHLDQPLFVQYWLWLSGVFGGDLGTSFQYHQPVAGIMASRLPATLGLVAYAAVLFTVVGIGLGVWAAVRRGRAADSAIVGATTLAASFPSFVIGIVLVSVFSVQLGWFPVAGAGDGFVDGIRHLTLPAIALSIGSLAIVSRVTRQSMAEQFDSEHVEAARATGMAGGMVVVRHVLRNAWGPIVTMVALVIASMLAGTVVVESVFGISGIGSLLVDAINSHDFPVVQAVLLYMVVAYMVVTTIVDLLLPLLDPRIGTRVKTS</sequence>
<evidence type="ECO:0000256" key="5">
    <source>
        <dbReference type="ARBA" id="ARBA00022989"/>
    </source>
</evidence>
<comment type="caution">
    <text evidence="9">The sequence shown here is derived from an EMBL/GenBank/DDBJ whole genome shotgun (WGS) entry which is preliminary data.</text>
</comment>
<dbReference type="AlphaFoldDB" id="A0A918CBK5"/>
<evidence type="ECO:0000313" key="10">
    <source>
        <dbReference type="Proteomes" id="UP000610303"/>
    </source>
</evidence>
<feature type="transmembrane region" description="Helical" evidence="7">
    <location>
        <begin position="237"/>
        <end position="264"/>
    </location>
</feature>
<feature type="transmembrane region" description="Helical" evidence="7">
    <location>
        <begin position="284"/>
        <end position="305"/>
    </location>
</feature>
<keyword evidence="10" id="KW-1185">Reference proteome</keyword>
<dbReference type="Gene3D" id="1.10.3720.10">
    <property type="entry name" value="MetI-like"/>
    <property type="match status" value="1"/>
</dbReference>
<dbReference type="EMBL" id="BMRJ01000001">
    <property type="protein sequence ID" value="GGR14030.1"/>
    <property type="molecule type" value="Genomic_DNA"/>
</dbReference>
<keyword evidence="4 7" id="KW-0812">Transmembrane</keyword>
<dbReference type="InterPro" id="IPR045621">
    <property type="entry name" value="BPD_transp_1_N"/>
</dbReference>
<evidence type="ECO:0000256" key="1">
    <source>
        <dbReference type="ARBA" id="ARBA00004651"/>
    </source>
</evidence>
<dbReference type="Proteomes" id="UP000610303">
    <property type="component" value="Unassembled WGS sequence"/>
</dbReference>
<feature type="transmembrane region" description="Helical" evidence="7">
    <location>
        <begin position="102"/>
        <end position="123"/>
    </location>
</feature>
<dbReference type="GO" id="GO:0005886">
    <property type="term" value="C:plasma membrane"/>
    <property type="evidence" value="ECO:0007669"/>
    <property type="project" value="UniProtKB-SubCell"/>
</dbReference>
<evidence type="ECO:0000256" key="4">
    <source>
        <dbReference type="ARBA" id="ARBA00022692"/>
    </source>
</evidence>
<dbReference type="PANTHER" id="PTHR43163">
    <property type="entry name" value="DIPEPTIDE TRANSPORT SYSTEM PERMEASE PROTEIN DPPB-RELATED"/>
    <property type="match status" value="1"/>
</dbReference>
<evidence type="ECO:0000256" key="7">
    <source>
        <dbReference type="RuleBase" id="RU363032"/>
    </source>
</evidence>
<keyword evidence="6 7" id="KW-0472">Membrane</keyword>
<proteinExistence type="inferred from homology"/>
<organism evidence="9 10">
    <name type="scientific">Agromyces mediolanus</name>
    <name type="common">Corynebacterium mediolanum</name>
    <dbReference type="NCBI Taxonomy" id="41986"/>
    <lineage>
        <taxon>Bacteria</taxon>
        <taxon>Bacillati</taxon>
        <taxon>Actinomycetota</taxon>
        <taxon>Actinomycetes</taxon>
        <taxon>Micrococcales</taxon>
        <taxon>Microbacteriaceae</taxon>
        <taxon>Agromyces</taxon>
    </lineage>
</organism>
<accession>A0A918CBK5</accession>
<comment type="subcellular location">
    <subcellularLocation>
        <location evidence="1 7">Cell membrane</location>
        <topology evidence="1 7">Multi-pass membrane protein</topology>
    </subcellularLocation>
</comment>
<dbReference type="Pfam" id="PF19300">
    <property type="entry name" value="BPD_transp_1_N"/>
    <property type="match status" value="1"/>
</dbReference>
<dbReference type="CDD" id="cd06261">
    <property type="entry name" value="TM_PBP2"/>
    <property type="match status" value="1"/>
</dbReference>
<name>A0A918CBK5_AGRME</name>
<feature type="transmembrane region" description="Helical" evidence="7">
    <location>
        <begin position="176"/>
        <end position="194"/>
    </location>
</feature>
<feature type="transmembrane region" description="Helical" evidence="7">
    <location>
        <begin position="132"/>
        <end position="156"/>
    </location>
</feature>
<evidence type="ECO:0000256" key="6">
    <source>
        <dbReference type="ARBA" id="ARBA00023136"/>
    </source>
</evidence>
<dbReference type="InterPro" id="IPR035906">
    <property type="entry name" value="MetI-like_sf"/>
</dbReference>
<protein>
    <submittedName>
        <fullName evidence="9">Peptide ABC transporter permease</fullName>
    </submittedName>
</protein>
<reference evidence="9" key="2">
    <citation type="submission" date="2020-09" db="EMBL/GenBank/DDBJ databases">
        <authorList>
            <person name="Sun Q."/>
            <person name="Ohkuma M."/>
        </authorList>
    </citation>
    <scope>NUCLEOTIDE SEQUENCE</scope>
    <source>
        <strain evidence="9">JCM 3346</strain>
    </source>
</reference>
<dbReference type="PROSITE" id="PS50928">
    <property type="entry name" value="ABC_TM1"/>
    <property type="match status" value="1"/>
</dbReference>
<reference evidence="9" key="1">
    <citation type="journal article" date="2014" name="Int. J. Syst. Evol. Microbiol.">
        <title>Complete genome sequence of Corynebacterium casei LMG S-19264T (=DSM 44701T), isolated from a smear-ripened cheese.</title>
        <authorList>
            <consortium name="US DOE Joint Genome Institute (JGI-PGF)"/>
            <person name="Walter F."/>
            <person name="Albersmeier A."/>
            <person name="Kalinowski J."/>
            <person name="Ruckert C."/>
        </authorList>
    </citation>
    <scope>NUCLEOTIDE SEQUENCE</scope>
    <source>
        <strain evidence="9">JCM 3346</strain>
    </source>
</reference>
<evidence type="ECO:0000313" key="9">
    <source>
        <dbReference type="EMBL" id="GGR14030.1"/>
    </source>
</evidence>
<evidence type="ECO:0000256" key="2">
    <source>
        <dbReference type="ARBA" id="ARBA00022448"/>
    </source>
</evidence>
<evidence type="ECO:0000256" key="3">
    <source>
        <dbReference type="ARBA" id="ARBA00022475"/>
    </source>
</evidence>
<keyword evidence="2 7" id="KW-0813">Transport</keyword>
<comment type="similarity">
    <text evidence="7">Belongs to the binding-protein-dependent transport system permease family.</text>
</comment>
<dbReference type="InterPro" id="IPR000515">
    <property type="entry name" value="MetI-like"/>
</dbReference>
<evidence type="ECO:0000259" key="8">
    <source>
        <dbReference type="PROSITE" id="PS50928"/>
    </source>
</evidence>
<gene>
    <name evidence="9" type="primary">ptpD</name>
    <name evidence="9" type="ORF">GCM10010196_03230</name>
</gene>
<dbReference type="GO" id="GO:0055085">
    <property type="term" value="P:transmembrane transport"/>
    <property type="evidence" value="ECO:0007669"/>
    <property type="project" value="InterPro"/>
</dbReference>
<keyword evidence="5 7" id="KW-1133">Transmembrane helix</keyword>
<keyword evidence="3" id="KW-1003">Cell membrane</keyword>